<dbReference type="AlphaFoldDB" id="A0AA44ZHU8"/>
<protein>
    <submittedName>
        <fullName evidence="1">Uncharacterized protein</fullName>
    </submittedName>
</protein>
<organism evidence="1 2">
    <name type="scientific">Neisseria gonorrhoeae 3502</name>
    <dbReference type="NCBI Taxonomy" id="1193404"/>
    <lineage>
        <taxon>Bacteria</taxon>
        <taxon>Pseudomonadati</taxon>
        <taxon>Pseudomonadota</taxon>
        <taxon>Betaproteobacteria</taxon>
        <taxon>Neisseriales</taxon>
        <taxon>Neisseriaceae</taxon>
        <taxon>Neisseria</taxon>
    </lineage>
</organism>
<dbReference type="Proteomes" id="UP000223296">
    <property type="component" value="Unassembled WGS sequence"/>
</dbReference>
<gene>
    <name evidence="1" type="ORF">N776_11715</name>
</gene>
<evidence type="ECO:0000313" key="2">
    <source>
        <dbReference type="Proteomes" id="UP000223296"/>
    </source>
</evidence>
<proteinExistence type="predicted"/>
<reference evidence="1 2" key="1">
    <citation type="submission" date="2013-08" db="EMBL/GenBank/DDBJ databases">
        <authorList>
            <person name="Trees D."/>
        </authorList>
    </citation>
    <scope>NUCLEOTIDE SEQUENCE [LARGE SCALE GENOMIC DNA]</scope>
    <source>
        <strain evidence="1 2">3502</strain>
    </source>
</reference>
<comment type="caution">
    <text evidence="1">The sequence shown here is derived from an EMBL/GenBank/DDBJ whole genome shotgun (WGS) entry which is preliminary data.</text>
</comment>
<dbReference type="EMBL" id="AVBE01000002">
    <property type="protein sequence ID" value="PHJ36506.1"/>
    <property type="molecule type" value="Genomic_DNA"/>
</dbReference>
<evidence type="ECO:0000313" key="1">
    <source>
        <dbReference type="EMBL" id="PHJ36506.1"/>
    </source>
</evidence>
<accession>A0AA44ZHU8</accession>
<name>A0AA44ZHU8_NEIGO</name>
<sequence length="108" mass="12469">MTRARLWTHCWIEPKCRPKTADRRRHSRAGGSPDRLFGKWGGGLRACQIKTVFKRVAMRHMQGLEAQSIYYFHRNGRPRPPCKPLKDKPPGLIRAAVGNHLPLDLFKI</sequence>